<evidence type="ECO:0000259" key="2">
    <source>
        <dbReference type="PROSITE" id="PS51725"/>
    </source>
</evidence>
<feature type="domain" description="ABM" evidence="2">
    <location>
        <begin position="88"/>
        <end position="180"/>
    </location>
</feature>
<protein>
    <recommendedName>
        <fullName evidence="2">ABM domain-containing protein</fullName>
    </recommendedName>
</protein>
<evidence type="ECO:0000256" key="1">
    <source>
        <dbReference type="SAM" id="MobiDB-lite"/>
    </source>
</evidence>
<dbReference type="InterPro" id="IPR011008">
    <property type="entry name" value="Dimeric_a/b-barrel"/>
</dbReference>
<name>A0A6L7G278_9RHOB</name>
<dbReference type="AlphaFoldDB" id="A0A6L7G278"/>
<organism evidence="3 4">
    <name type="scientific">Pseudooceanicola albus</name>
    <dbReference type="NCBI Taxonomy" id="2692189"/>
    <lineage>
        <taxon>Bacteria</taxon>
        <taxon>Pseudomonadati</taxon>
        <taxon>Pseudomonadota</taxon>
        <taxon>Alphaproteobacteria</taxon>
        <taxon>Rhodobacterales</taxon>
        <taxon>Paracoccaceae</taxon>
        <taxon>Pseudooceanicola</taxon>
    </lineage>
</organism>
<feature type="domain" description="ABM" evidence="2">
    <location>
        <begin position="196"/>
        <end position="287"/>
    </location>
</feature>
<dbReference type="GO" id="GO:0003824">
    <property type="term" value="F:catalytic activity"/>
    <property type="evidence" value="ECO:0007669"/>
    <property type="project" value="TreeGrafter"/>
</dbReference>
<dbReference type="Gene3D" id="3.30.70.100">
    <property type="match status" value="2"/>
</dbReference>
<dbReference type="Pfam" id="PF03992">
    <property type="entry name" value="ABM"/>
    <property type="match status" value="2"/>
</dbReference>
<feature type="region of interest" description="Disordered" evidence="1">
    <location>
        <begin position="40"/>
        <end position="62"/>
    </location>
</feature>
<dbReference type="EMBL" id="WUMU01000005">
    <property type="protein sequence ID" value="MXN17557.1"/>
    <property type="molecule type" value="Genomic_DNA"/>
</dbReference>
<dbReference type="InterPro" id="IPR050744">
    <property type="entry name" value="AI-2_Isomerase_LsrG"/>
</dbReference>
<reference evidence="3 4" key="1">
    <citation type="submission" date="2019-12" db="EMBL/GenBank/DDBJ databases">
        <authorList>
            <person name="Li M."/>
        </authorList>
    </citation>
    <scope>NUCLEOTIDE SEQUENCE [LARGE SCALE GENOMIC DNA]</scope>
    <source>
        <strain evidence="3 4">GBMRC 2024</strain>
    </source>
</reference>
<dbReference type="SUPFAM" id="SSF54909">
    <property type="entry name" value="Dimeric alpha+beta barrel"/>
    <property type="match status" value="2"/>
</dbReference>
<accession>A0A6L7G278</accession>
<keyword evidence="4" id="KW-1185">Reference proteome</keyword>
<dbReference type="InterPro" id="IPR007138">
    <property type="entry name" value="ABM_dom"/>
</dbReference>
<comment type="caution">
    <text evidence="3">The sequence shown here is derived from an EMBL/GenBank/DDBJ whole genome shotgun (WGS) entry which is preliminary data.</text>
</comment>
<gene>
    <name evidence="3" type="ORF">GR170_06915</name>
</gene>
<evidence type="ECO:0000313" key="4">
    <source>
        <dbReference type="Proteomes" id="UP000477911"/>
    </source>
</evidence>
<dbReference type="PANTHER" id="PTHR33336">
    <property type="entry name" value="QUINOL MONOOXYGENASE YGIN-RELATED"/>
    <property type="match status" value="1"/>
</dbReference>
<proteinExistence type="predicted"/>
<dbReference type="Proteomes" id="UP000477911">
    <property type="component" value="Unassembled WGS sequence"/>
</dbReference>
<dbReference type="PANTHER" id="PTHR33336:SF3">
    <property type="entry name" value="ABM DOMAIN-CONTAINING PROTEIN"/>
    <property type="match status" value="1"/>
</dbReference>
<dbReference type="PROSITE" id="PS51725">
    <property type="entry name" value="ABM"/>
    <property type="match status" value="2"/>
</dbReference>
<evidence type="ECO:0000313" key="3">
    <source>
        <dbReference type="EMBL" id="MXN17557.1"/>
    </source>
</evidence>
<sequence>MGTLNDWEIMSLQRCDLVPLKDKKEILHFMLLKPQPLAAGGIAPSQPTPEATAKQKAPQGGSMRSTLFATAASIGLSTAAFADTRDTVQAFVILPVTEAAHDSFLDVMAKNVEASRAEAGNISFEAFEAEDGTPGIFLVERWKNQAAIDAHMQEPHLKAVEKIVGDSVSADPQQIWLKEVPEIPALPVPEDEVSPRNIVVMLKTDDAHHDAFLKAFEKAVPKARAADGNMGYNIYQVADKPNDFVVVEHWASAAQHEKHLKADYSAELDKALGDGMLVANPMDTRWVLSELSFKE</sequence>